<gene>
    <name evidence="2" type="ORF">KME32_11995</name>
</gene>
<dbReference type="Pfam" id="PF18480">
    <property type="entry name" value="DUF5615"/>
    <property type="match status" value="1"/>
</dbReference>
<feature type="domain" description="DUF5615" evidence="1">
    <location>
        <begin position="5"/>
        <end position="113"/>
    </location>
</feature>
<dbReference type="InterPro" id="IPR041049">
    <property type="entry name" value="DUF5615"/>
</dbReference>
<sequence>MVKLKLHLDADTSNKSLHSALVSKGHDVTRTPNDWMPLDASDETQLLRATAQGRCIFTFNVRDFIVLAQQYPQHGGIILAAQISWSVSDLITALDRLLCEAEATDWVGQVDWLNRWRK</sequence>
<proteinExistence type="predicted"/>
<reference evidence="2" key="2">
    <citation type="journal article" date="2022" name="Microbiol. Resour. Announc.">
        <title>Metagenome Sequencing to Explore Phylogenomics of Terrestrial Cyanobacteria.</title>
        <authorList>
            <person name="Ward R.D."/>
            <person name="Stajich J.E."/>
            <person name="Johansen J.R."/>
            <person name="Huntemann M."/>
            <person name="Clum A."/>
            <person name="Foster B."/>
            <person name="Foster B."/>
            <person name="Roux S."/>
            <person name="Palaniappan K."/>
            <person name="Varghese N."/>
            <person name="Mukherjee S."/>
            <person name="Reddy T.B.K."/>
            <person name="Daum C."/>
            <person name="Copeland A."/>
            <person name="Chen I.A."/>
            <person name="Ivanova N.N."/>
            <person name="Kyrpides N.C."/>
            <person name="Shapiro N."/>
            <person name="Eloe-Fadrosh E.A."/>
            <person name="Pietrasiak N."/>
        </authorList>
    </citation>
    <scope>NUCLEOTIDE SEQUENCE</scope>
    <source>
        <strain evidence="2">JT2-VF2</strain>
    </source>
</reference>
<evidence type="ECO:0000313" key="3">
    <source>
        <dbReference type="Proteomes" id="UP000715781"/>
    </source>
</evidence>
<organism evidence="2 3">
    <name type="scientific">Mojavia pulchra JT2-VF2</name>
    <dbReference type="NCBI Taxonomy" id="287848"/>
    <lineage>
        <taxon>Bacteria</taxon>
        <taxon>Bacillati</taxon>
        <taxon>Cyanobacteriota</taxon>
        <taxon>Cyanophyceae</taxon>
        <taxon>Nostocales</taxon>
        <taxon>Nostocaceae</taxon>
    </lineage>
</organism>
<evidence type="ECO:0000259" key="1">
    <source>
        <dbReference type="Pfam" id="PF18480"/>
    </source>
</evidence>
<name>A0A951PY70_9NOST</name>
<dbReference type="AlphaFoldDB" id="A0A951PY70"/>
<dbReference type="Proteomes" id="UP000715781">
    <property type="component" value="Unassembled WGS sequence"/>
</dbReference>
<reference evidence="2" key="1">
    <citation type="submission" date="2021-05" db="EMBL/GenBank/DDBJ databases">
        <authorList>
            <person name="Pietrasiak N."/>
            <person name="Ward R."/>
            <person name="Stajich J.E."/>
            <person name="Kurbessoian T."/>
        </authorList>
    </citation>
    <scope>NUCLEOTIDE SEQUENCE</scope>
    <source>
        <strain evidence="2">JT2-VF2</strain>
    </source>
</reference>
<dbReference type="EMBL" id="JAHHHN010000006">
    <property type="protein sequence ID" value="MBW4561851.1"/>
    <property type="molecule type" value="Genomic_DNA"/>
</dbReference>
<accession>A0A951PY70</accession>
<evidence type="ECO:0000313" key="2">
    <source>
        <dbReference type="EMBL" id="MBW4561851.1"/>
    </source>
</evidence>
<protein>
    <submittedName>
        <fullName evidence="2">DUF5615 family PIN-like protein</fullName>
    </submittedName>
</protein>
<comment type="caution">
    <text evidence="2">The sequence shown here is derived from an EMBL/GenBank/DDBJ whole genome shotgun (WGS) entry which is preliminary data.</text>
</comment>